<dbReference type="EMBL" id="CP010024">
    <property type="protein sequence ID" value="AJZ56231.1"/>
    <property type="molecule type" value="Genomic_DNA"/>
</dbReference>
<dbReference type="RefSeq" id="WP_127837896.1">
    <property type="nucleotide sequence ID" value="NZ_CADFGE010000013.1"/>
</dbReference>
<dbReference type="EMBL" id="JACIIK010000011">
    <property type="protein sequence ID" value="MBB6204923.1"/>
    <property type="molecule type" value="Genomic_DNA"/>
</dbReference>
<sequence>MRRDATRTFCAVTLLVVVFFSQLWVAAYACAMTRHSTPTNQAVLAIASDGHGDLHDHQTAAVWHGHCDNPAQPGRVTRSKPSPLVWIPLIWGGSTIPALAVHPRLPTRQQPLLLSASPPARILFQVFRN</sequence>
<keyword evidence="1" id="KW-0614">Plasmid</keyword>
<gene>
    <name evidence="2" type="ORF">GGD69_005817</name>
    <name evidence="1" type="ORF">OI25_7829</name>
</gene>
<evidence type="ECO:0008006" key="5">
    <source>
        <dbReference type="Google" id="ProtNLM"/>
    </source>
</evidence>
<dbReference type="AlphaFoldDB" id="A0AAW3V2W3"/>
<geneLocation type="plasmid" evidence="1 3">
    <name>pBIL</name>
</geneLocation>
<name>A0AAW3V2W3_9BURK</name>
<evidence type="ECO:0000313" key="4">
    <source>
        <dbReference type="Proteomes" id="UP000518681"/>
    </source>
</evidence>
<dbReference type="PROSITE" id="PS51257">
    <property type="entry name" value="PROKAR_LIPOPROTEIN"/>
    <property type="match status" value="1"/>
</dbReference>
<protein>
    <recommendedName>
        <fullName evidence="5">DUF2946 domain-containing protein</fullName>
    </recommendedName>
</protein>
<evidence type="ECO:0000313" key="2">
    <source>
        <dbReference type="EMBL" id="MBB6204923.1"/>
    </source>
</evidence>
<proteinExistence type="predicted"/>
<reference evidence="1 3" key="1">
    <citation type="journal article" date="2015" name="Genome Announc.">
        <title>Complete genome sequences for 59 burkholderia isolates, both pathogenic and near neighbor.</title>
        <authorList>
            <person name="Johnson S.L."/>
            <person name="Bishop-Lilly K.A."/>
            <person name="Ladner J.T."/>
            <person name="Daligault H.E."/>
            <person name="Davenport K.W."/>
            <person name="Jaissle J."/>
            <person name="Frey K.G."/>
            <person name="Koroleva G.I."/>
            <person name="Bruce D.C."/>
            <person name="Coyne S.R."/>
            <person name="Broomall S.M."/>
            <person name="Li P.E."/>
            <person name="Teshima H."/>
            <person name="Gibbons H.S."/>
            <person name="Palacios G.F."/>
            <person name="Rosenzweig C.N."/>
            <person name="Redden C.L."/>
            <person name="Xu Y."/>
            <person name="Minogue T.D."/>
            <person name="Chain P.S."/>
        </authorList>
    </citation>
    <scope>NUCLEOTIDE SEQUENCE [LARGE SCALE GENOMIC DNA]</scope>
    <source>
        <strain evidence="1 3">ATCC BAA-463</strain>
        <plasmid evidence="1 3">pBIL</plasmid>
    </source>
</reference>
<dbReference type="GeneID" id="66521061"/>
<reference evidence="2 4" key="2">
    <citation type="submission" date="2020-08" db="EMBL/GenBank/DDBJ databases">
        <title>Genomic Encyclopedia of Type Strains, Phase IV (KMG-V): Genome sequencing to study the core and pangenomes of soil and plant-associated prokaryotes.</title>
        <authorList>
            <person name="Whitman W."/>
        </authorList>
    </citation>
    <scope>NUCLEOTIDE SEQUENCE [LARGE SCALE GENOMIC DNA]</scope>
    <source>
        <strain evidence="2 4">SEMIA 4013</strain>
    </source>
</reference>
<evidence type="ECO:0000313" key="1">
    <source>
        <dbReference type="EMBL" id="AJZ56231.1"/>
    </source>
</evidence>
<dbReference type="Proteomes" id="UP000032614">
    <property type="component" value="Plasmid pBIL"/>
</dbReference>
<accession>A0AAW3V2W3</accession>
<dbReference type="Proteomes" id="UP000518681">
    <property type="component" value="Unassembled WGS sequence"/>
</dbReference>
<organism evidence="2 4">
    <name type="scientific">Paraburkholderia fungorum</name>
    <dbReference type="NCBI Taxonomy" id="134537"/>
    <lineage>
        <taxon>Bacteria</taxon>
        <taxon>Pseudomonadati</taxon>
        <taxon>Pseudomonadota</taxon>
        <taxon>Betaproteobacteria</taxon>
        <taxon>Burkholderiales</taxon>
        <taxon>Burkholderiaceae</taxon>
        <taxon>Paraburkholderia</taxon>
    </lineage>
</organism>
<dbReference type="KEGG" id="bfn:OI25_7829"/>
<evidence type="ECO:0000313" key="3">
    <source>
        <dbReference type="Proteomes" id="UP000032614"/>
    </source>
</evidence>